<comment type="caution">
    <text evidence="2">The sequence shown here is derived from an EMBL/GenBank/DDBJ whole genome shotgun (WGS) entry which is preliminary data.</text>
</comment>
<proteinExistence type="predicted"/>
<keyword evidence="3" id="KW-1185">Reference proteome</keyword>
<gene>
    <name evidence="2" type="ORF">Y88_3403</name>
</gene>
<dbReference type="Gene3D" id="3.50.50.60">
    <property type="entry name" value="FAD/NAD(P)-binding domain"/>
    <property type="match status" value="2"/>
</dbReference>
<dbReference type="STRING" id="983920.Y88_3403"/>
<dbReference type="SUPFAM" id="SSF51905">
    <property type="entry name" value="FAD/NAD(P)-binding domain"/>
    <property type="match status" value="1"/>
</dbReference>
<organism evidence="2 3">
    <name type="scientific">Novosphingobium nitrogenifigens DSM 19370</name>
    <dbReference type="NCBI Taxonomy" id="983920"/>
    <lineage>
        <taxon>Bacteria</taxon>
        <taxon>Pseudomonadati</taxon>
        <taxon>Pseudomonadota</taxon>
        <taxon>Alphaproteobacteria</taxon>
        <taxon>Sphingomonadales</taxon>
        <taxon>Sphingomonadaceae</taxon>
        <taxon>Novosphingobium</taxon>
    </lineage>
</organism>
<name>F1Z3B3_9SPHN</name>
<dbReference type="eggNOG" id="COG0644">
    <property type="taxonomic scope" value="Bacteria"/>
</dbReference>
<reference evidence="2 3" key="1">
    <citation type="journal article" date="2012" name="J. Bacteriol.">
        <title>Draft Genome Sequence of Novosphingobium nitrogenifigens Y88T.</title>
        <authorList>
            <person name="Strabala T.J."/>
            <person name="Macdonald L."/>
            <person name="Liu V."/>
            <person name="Smit A.M."/>
        </authorList>
    </citation>
    <scope>NUCLEOTIDE SEQUENCE [LARGE SCALE GENOMIC DNA]</scope>
    <source>
        <strain evidence="2 3">DSM 19370</strain>
    </source>
</reference>
<dbReference type="Gene3D" id="3.30.9.40">
    <property type="match status" value="1"/>
</dbReference>
<dbReference type="InterPro" id="IPR041654">
    <property type="entry name" value="StyA_sbd"/>
</dbReference>
<evidence type="ECO:0000313" key="3">
    <source>
        <dbReference type="Proteomes" id="UP000004728"/>
    </source>
</evidence>
<accession>F1Z3B3</accession>
<evidence type="ECO:0000313" key="2">
    <source>
        <dbReference type="EMBL" id="EGD60900.1"/>
    </source>
</evidence>
<dbReference type="AlphaFoldDB" id="F1Z3B3"/>
<dbReference type="Proteomes" id="UP000004728">
    <property type="component" value="Unassembled WGS sequence"/>
</dbReference>
<feature type="domain" description="Styrene monooxygenase StyA putative substrate binding" evidence="1">
    <location>
        <begin position="140"/>
        <end position="247"/>
    </location>
</feature>
<dbReference type="OrthoDB" id="8801399at2"/>
<protein>
    <recommendedName>
        <fullName evidence="1">Styrene monooxygenase StyA putative substrate binding domain-containing protein</fullName>
    </recommendedName>
</protein>
<dbReference type="InterPro" id="IPR036188">
    <property type="entry name" value="FAD/NAD-bd_sf"/>
</dbReference>
<dbReference type="Pfam" id="PF17885">
    <property type="entry name" value="Smoa_sbd"/>
    <property type="match status" value="1"/>
</dbReference>
<dbReference type="InParanoid" id="F1Z3B3"/>
<evidence type="ECO:0000259" key="1">
    <source>
        <dbReference type="Pfam" id="PF17885"/>
    </source>
</evidence>
<dbReference type="EMBL" id="AEWJ01000003">
    <property type="protein sequence ID" value="EGD60900.1"/>
    <property type="molecule type" value="Genomic_DNA"/>
</dbReference>
<dbReference type="HOGENOM" id="CLU_033694_0_0_5"/>
<sequence>MGAGQAGLHLGIGLLMGGHAVTMISNRTADEIETGFVMSSQSMYGMALGFERELGIDYWQHTAPPYSAAQMRLADSEGRVGLFWQGDMGEPGQSVDQRIKMPRWMARFEELGGALVIEEADIATLERLAASHDLVVVASGKGDIGRLFERDPARSPFTQPQRVLALTYVHRFSPRPGKPAICININPGIGEFVSFPGMTRDGPCEIFTIEAIPGGPMDVWADVRTAQDHLAVSERLLRDYFPIEAERIDGHLELTDDKAVLRGRITPTTRHPVATLPSGKPVFGIADAVCVNDPITGQGSNNAAKCAKVYLDAILAHEGPFDAAWMTATFETYWDYARYVVDYTNMTLTPPPPHMLAVLKAAESDPGIAQLMANSFNDPKSIAPWYYDPAAAEAFLASRAVAA</sequence>